<dbReference type="InterPro" id="IPR055170">
    <property type="entry name" value="GFO_IDH_MocA-like_dom"/>
</dbReference>
<accession>A0A2T0TGE8</accession>
<dbReference type="Gene3D" id="3.40.50.720">
    <property type="entry name" value="NAD(P)-binding Rossmann-like Domain"/>
    <property type="match status" value="1"/>
</dbReference>
<dbReference type="InterPro" id="IPR036291">
    <property type="entry name" value="NAD(P)-bd_dom_sf"/>
</dbReference>
<feature type="domain" description="GFO/IDH/MocA-like oxidoreductase" evidence="2">
    <location>
        <begin position="130"/>
        <end position="247"/>
    </location>
</feature>
<evidence type="ECO:0000313" key="3">
    <source>
        <dbReference type="EMBL" id="PRY44709.1"/>
    </source>
</evidence>
<dbReference type="Pfam" id="PF01408">
    <property type="entry name" value="GFO_IDH_MocA"/>
    <property type="match status" value="1"/>
</dbReference>
<dbReference type="Proteomes" id="UP000239494">
    <property type="component" value="Unassembled WGS sequence"/>
</dbReference>
<comment type="caution">
    <text evidence="3">The sequence shown here is derived from an EMBL/GenBank/DDBJ whole genome shotgun (WGS) entry which is preliminary data.</text>
</comment>
<dbReference type="OrthoDB" id="179913at2"/>
<protein>
    <submittedName>
        <fullName evidence="3">Putative dehydrogenase</fullName>
    </submittedName>
</protein>
<sequence length="330" mass="33537">MTRIALVGCGAMGAIVAGSVYSGPDAPRLVAAVDPDPARAGRVAEVTGAAAFTSLAEARRATGATAVDVRVPHHLHAEVVLEALEAGCHVLVEKPLATTLPDARRMVAVAAEGGLVLAVAENYPHLRAVLDARAALDAGEVGDVLAVLATRAYRVDGVWVRDGWRRGTGPSSGILLDQGTHQASLVRMLGGPVEAVSAHPAGGKAADAVALTLRLASGVVAQSLLTWASPGPAAQVEATVVGTGGRLDVVVDYDGDAGGCGLWTPDGAASRGAENYYDSHRLIVDDWLRAIDAGGEAVVPGREGFADLAVVLAATESLRRDGVLVAVARA</sequence>
<feature type="domain" description="Gfo/Idh/MocA-like oxidoreductase N-terminal" evidence="1">
    <location>
        <begin position="3"/>
        <end position="120"/>
    </location>
</feature>
<dbReference type="PANTHER" id="PTHR43377:SF8">
    <property type="entry name" value="BLR3664 PROTEIN"/>
    <property type="match status" value="1"/>
</dbReference>
<dbReference type="PANTHER" id="PTHR43377">
    <property type="entry name" value="BILIVERDIN REDUCTASE A"/>
    <property type="match status" value="1"/>
</dbReference>
<dbReference type="GO" id="GO:0000166">
    <property type="term" value="F:nucleotide binding"/>
    <property type="evidence" value="ECO:0007669"/>
    <property type="project" value="InterPro"/>
</dbReference>
<dbReference type="EMBL" id="PVTF01000002">
    <property type="protein sequence ID" value="PRY44709.1"/>
    <property type="molecule type" value="Genomic_DNA"/>
</dbReference>
<dbReference type="InterPro" id="IPR051450">
    <property type="entry name" value="Gfo/Idh/MocA_Oxidoreductases"/>
</dbReference>
<dbReference type="InterPro" id="IPR000683">
    <property type="entry name" value="Gfo/Idh/MocA-like_OxRdtase_N"/>
</dbReference>
<proteinExistence type="predicted"/>
<name>A0A2T0TGE8_9PSEU</name>
<dbReference type="SUPFAM" id="SSF51735">
    <property type="entry name" value="NAD(P)-binding Rossmann-fold domains"/>
    <property type="match status" value="1"/>
</dbReference>
<evidence type="ECO:0000313" key="4">
    <source>
        <dbReference type="Proteomes" id="UP000239494"/>
    </source>
</evidence>
<reference evidence="3 4" key="1">
    <citation type="submission" date="2018-03" db="EMBL/GenBank/DDBJ databases">
        <title>Genomic Encyclopedia of Archaeal and Bacterial Type Strains, Phase II (KMG-II): from individual species to whole genera.</title>
        <authorList>
            <person name="Goeker M."/>
        </authorList>
    </citation>
    <scope>NUCLEOTIDE SEQUENCE [LARGE SCALE GENOMIC DNA]</scope>
    <source>
        <strain evidence="3 4">DSM 44720</strain>
    </source>
</reference>
<organism evidence="3 4">
    <name type="scientific">Umezawaea tangerina</name>
    <dbReference type="NCBI Taxonomy" id="84725"/>
    <lineage>
        <taxon>Bacteria</taxon>
        <taxon>Bacillati</taxon>
        <taxon>Actinomycetota</taxon>
        <taxon>Actinomycetes</taxon>
        <taxon>Pseudonocardiales</taxon>
        <taxon>Pseudonocardiaceae</taxon>
        <taxon>Umezawaea</taxon>
    </lineage>
</organism>
<dbReference type="Gene3D" id="3.30.360.10">
    <property type="entry name" value="Dihydrodipicolinate Reductase, domain 2"/>
    <property type="match status" value="1"/>
</dbReference>
<dbReference type="Pfam" id="PF22725">
    <property type="entry name" value="GFO_IDH_MocA_C3"/>
    <property type="match status" value="1"/>
</dbReference>
<dbReference type="RefSeq" id="WP_106186306.1">
    <property type="nucleotide sequence ID" value="NZ_PVTF01000002.1"/>
</dbReference>
<evidence type="ECO:0000259" key="1">
    <source>
        <dbReference type="Pfam" id="PF01408"/>
    </source>
</evidence>
<evidence type="ECO:0000259" key="2">
    <source>
        <dbReference type="Pfam" id="PF22725"/>
    </source>
</evidence>
<gene>
    <name evidence="3" type="ORF">CLV43_102274</name>
</gene>
<dbReference type="AlphaFoldDB" id="A0A2T0TGE8"/>
<keyword evidence="4" id="KW-1185">Reference proteome</keyword>
<dbReference type="SUPFAM" id="SSF55347">
    <property type="entry name" value="Glyceraldehyde-3-phosphate dehydrogenase-like, C-terminal domain"/>
    <property type="match status" value="1"/>
</dbReference>